<protein>
    <submittedName>
        <fullName evidence="2">Uncharacterized protein</fullName>
    </submittedName>
</protein>
<proteinExistence type="predicted"/>
<name>A0A915L3J7_ROMCU</name>
<dbReference type="Proteomes" id="UP000887565">
    <property type="component" value="Unplaced"/>
</dbReference>
<reference evidence="2" key="1">
    <citation type="submission" date="2022-11" db="UniProtKB">
        <authorList>
            <consortium name="WormBaseParasite"/>
        </authorList>
    </citation>
    <scope>IDENTIFICATION</scope>
</reference>
<organism evidence="1 2">
    <name type="scientific">Romanomermis culicivorax</name>
    <name type="common">Nematode worm</name>
    <dbReference type="NCBI Taxonomy" id="13658"/>
    <lineage>
        <taxon>Eukaryota</taxon>
        <taxon>Metazoa</taxon>
        <taxon>Ecdysozoa</taxon>
        <taxon>Nematoda</taxon>
        <taxon>Enoplea</taxon>
        <taxon>Dorylaimia</taxon>
        <taxon>Mermithida</taxon>
        <taxon>Mermithoidea</taxon>
        <taxon>Mermithidae</taxon>
        <taxon>Romanomermis</taxon>
    </lineage>
</organism>
<keyword evidence="1" id="KW-1185">Reference proteome</keyword>
<dbReference type="WBParaSite" id="nRc.2.0.1.t45649-RA">
    <property type="protein sequence ID" value="nRc.2.0.1.t45649-RA"/>
    <property type="gene ID" value="nRc.2.0.1.g45649"/>
</dbReference>
<evidence type="ECO:0000313" key="1">
    <source>
        <dbReference type="Proteomes" id="UP000887565"/>
    </source>
</evidence>
<sequence>MTQSGLGHLCFMQPVGIQQIEEDVFETTDEGVNDDNTCLKVPINLKLFHFLKMKVLLAVVQRTPNFQGYTLVGLDTELIMAGHMKHFKFTIPMPADSKASSYTCYVQLAFASGTMFILKPLPQF</sequence>
<dbReference type="AlphaFoldDB" id="A0A915L3J7"/>
<evidence type="ECO:0000313" key="2">
    <source>
        <dbReference type="WBParaSite" id="nRc.2.0.1.t45649-RA"/>
    </source>
</evidence>
<accession>A0A915L3J7</accession>